<evidence type="ECO:0000313" key="8">
    <source>
        <dbReference type="Proteomes" id="UP001428341"/>
    </source>
</evidence>
<keyword evidence="8" id="KW-1185">Reference proteome</keyword>
<feature type="transmembrane region" description="Helical" evidence="6">
    <location>
        <begin position="127"/>
        <end position="150"/>
    </location>
</feature>
<comment type="caution">
    <text evidence="7">The sequence shown here is derived from an EMBL/GenBank/DDBJ whole genome shotgun (WGS) entry which is preliminary data.</text>
</comment>
<gene>
    <name evidence="7" type="ORF">WN944_027936</name>
</gene>
<keyword evidence="5 6" id="KW-0472">Membrane</keyword>
<dbReference type="GO" id="GO:0006857">
    <property type="term" value="P:oligopeptide transport"/>
    <property type="evidence" value="ECO:0007669"/>
    <property type="project" value="InterPro"/>
</dbReference>
<feature type="transmembrane region" description="Helical" evidence="6">
    <location>
        <begin position="302"/>
        <end position="319"/>
    </location>
</feature>
<evidence type="ECO:0000256" key="2">
    <source>
        <dbReference type="ARBA" id="ARBA00005982"/>
    </source>
</evidence>
<reference evidence="7 8" key="1">
    <citation type="submission" date="2024-05" db="EMBL/GenBank/DDBJ databases">
        <title>Haplotype-resolved chromosome-level genome assembly of Huyou (Citrus changshanensis).</title>
        <authorList>
            <person name="Miao C."/>
            <person name="Chen W."/>
            <person name="Wu Y."/>
            <person name="Wang L."/>
            <person name="Zhao S."/>
            <person name="Grierson D."/>
            <person name="Xu C."/>
            <person name="Chen K."/>
        </authorList>
    </citation>
    <scope>NUCLEOTIDE SEQUENCE [LARGE SCALE GENOMIC DNA]</scope>
    <source>
        <strain evidence="7">01-14</strain>
        <tissue evidence="7">Leaf</tissue>
    </source>
</reference>
<dbReference type="Gene3D" id="1.20.1250.20">
    <property type="entry name" value="MFS general substrate transporter like domains"/>
    <property type="match status" value="2"/>
</dbReference>
<dbReference type="InterPro" id="IPR000109">
    <property type="entry name" value="POT_fam"/>
</dbReference>
<dbReference type="Pfam" id="PF00854">
    <property type="entry name" value="PTR2"/>
    <property type="match status" value="2"/>
</dbReference>
<dbReference type="GO" id="GO:0016020">
    <property type="term" value="C:membrane"/>
    <property type="evidence" value="ECO:0007669"/>
    <property type="project" value="UniProtKB-SubCell"/>
</dbReference>
<dbReference type="SUPFAM" id="SSF103473">
    <property type="entry name" value="MFS general substrate transporter"/>
    <property type="match status" value="2"/>
</dbReference>
<evidence type="ECO:0000256" key="3">
    <source>
        <dbReference type="ARBA" id="ARBA00022692"/>
    </source>
</evidence>
<protein>
    <submittedName>
        <fullName evidence="7">Uncharacterized protein</fullName>
    </submittedName>
</protein>
<feature type="transmembrane region" description="Helical" evidence="6">
    <location>
        <begin position="21"/>
        <end position="41"/>
    </location>
</feature>
<evidence type="ECO:0000256" key="4">
    <source>
        <dbReference type="ARBA" id="ARBA00022989"/>
    </source>
</evidence>
<evidence type="ECO:0000313" key="7">
    <source>
        <dbReference type="EMBL" id="KAK9175925.1"/>
    </source>
</evidence>
<dbReference type="PROSITE" id="PS01022">
    <property type="entry name" value="PTR2_1"/>
    <property type="match status" value="1"/>
</dbReference>
<dbReference type="InterPro" id="IPR018456">
    <property type="entry name" value="PTR2_symporter_CS"/>
</dbReference>
<feature type="transmembrane region" description="Helical" evidence="6">
    <location>
        <begin position="47"/>
        <end position="67"/>
    </location>
</feature>
<comment type="similarity">
    <text evidence="2">Belongs to the major facilitator superfamily. Proton-dependent oligopeptide transporter (POT/PTR) (TC 2.A.17) family.</text>
</comment>
<organism evidence="7 8">
    <name type="scientific">Citrus x changshan-huyou</name>
    <dbReference type="NCBI Taxonomy" id="2935761"/>
    <lineage>
        <taxon>Eukaryota</taxon>
        <taxon>Viridiplantae</taxon>
        <taxon>Streptophyta</taxon>
        <taxon>Embryophyta</taxon>
        <taxon>Tracheophyta</taxon>
        <taxon>Spermatophyta</taxon>
        <taxon>Magnoliopsida</taxon>
        <taxon>eudicotyledons</taxon>
        <taxon>Gunneridae</taxon>
        <taxon>Pentapetalae</taxon>
        <taxon>rosids</taxon>
        <taxon>malvids</taxon>
        <taxon>Sapindales</taxon>
        <taxon>Rutaceae</taxon>
        <taxon>Aurantioideae</taxon>
        <taxon>Citrus</taxon>
    </lineage>
</organism>
<sequence length="341" mass="37593">MVHMIQEFHITSINSALISNIVNGFVNLFPVLGAIIADSFLGSFQVIWISSFISLLGTILLDSTATFDSLRPQRCDIGLSLCKAPSKVQFAVLYSGIALACLGLGGLRFTLATMGANQFEIPQHQGIFFNWFFFLTYASTVISSAAFVYIEDNVSWRLGFGLNIAANLADVDSSVADSTQINGVGHVLNRIGMVVSSVVESRRLKIAYAHHLQDQPGSLVPMLALWLFPQLVLVGIGEAFHFPGQVQLYYQEFPASLRGTATSMITLFLGIGLCLSTALIDIVRKATGWLPDNINSGRLDEMYWTVFVLSVLNVGYYLVCSWKYRYRNVEKEVDNDSGFVK</sequence>
<dbReference type="AlphaFoldDB" id="A0AAP0Q8Y6"/>
<keyword evidence="3 6" id="KW-0812">Transmembrane</keyword>
<dbReference type="GO" id="GO:0022857">
    <property type="term" value="F:transmembrane transporter activity"/>
    <property type="evidence" value="ECO:0007669"/>
    <property type="project" value="InterPro"/>
</dbReference>
<proteinExistence type="inferred from homology"/>
<comment type="subcellular location">
    <subcellularLocation>
        <location evidence="1">Membrane</location>
        <topology evidence="1">Multi-pass membrane protein</topology>
    </subcellularLocation>
</comment>
<dbReference type="Proteomes" id="UP001428341">
    <property type="component" value="Unassembled WGS sequence"/>
</dbReference>
<keyword evidence="4 6" id="KW-1133">Transmembrane helix</keyword>
<feature type="transmembrane region" description="Helical" evidence="6">
    <location>
        <begin position="264"/>
        <end position="282"/>
    </location>
</feature>
<name>A0AAP0Q8Y6_9ROSI</name>
<evidence type="ECO:0000256" key="5">
    <source>
        <dbReference type="ARBA" id="ARBA00023136"/>
    </source>
</evidence>
<evidence type="ECO:0000256" key="1">
    <source>
        <dbReference type="ARBA" id="ARBA00004141"/>
    </source>
</evidence>
<evidence type="ECO:0000256" key="6">
    <source>
        <dbReference type="SAM" id="Phobius"/>
    </source>
</evidence>
<dbReference type="InterPro" id="IPR036259">
    <property type="entry name" value="MFS_trans_sf"/>
</dbReference>
<dbReference type="EMBL" id="JBCGBO010000025">
    <property type="protein sequence ID" value="KAK9175925.1"/>
    <property type="molecule type" value="Genomic_DNA"/>
</dbReference>
<dbReference type="PANTHER" id="PTHR11654">
    <property type="entry name" value="OLIGOPEPTIDE TRANSPORTER-RELATED"/>
    <property type="match status" value="1"/>
</dbReference>
<feature type="transmembrane region" description="Helical" evidence="6">
    <location>
        <begin position="88"/>
        <end position="107"/>
    </location>
</feature>
<accession>A0AAP0Q8Y6</accession>